<proteinExistence type="predicted"/>
<organism evidence="5 6">
    <name type="scientific">Candidatus Lachnoclostridium stercorigallinarum</name>
    <dbReference type="NCBI Taxonomy" id="2838634"/>
    <lineage>
        <taxon>Bacteria</taxon>
        <taxon>Bacillati</taxon>
        <taxon>Bacillota</taxon>
        <taxon>Clostridia</taxon>
        <taxon>Lachnospirales</taxon>
        <taxon>Lachnospiraceae</taxon>
    </lineage>
</organism>
<evidence type="ECO:0000256" key="3">
    <source>
        <dbReference type="SAM" id="MobiDB-lite"/>
    </source>
</evidence>
<dbReference type="PROSITE" id="PS51781">
    <property type="entry name" value="SH3B"/>
    <property type="match status" value="1"/>
</dbReference>
<dbReference type="InterPro" id="IPR002508">
    <property type="entry name" value="MurNAc-LAA_cat"/>
</dbReference>
<dbReference type="GO" id="GO:0008745">
    <property type="term" value="F:N-acetylmuramoyl-L-alanine amidase activity"/>
    <property type="evidence" value="ECO:0007669"/>
    <property type="project" value="InterPro"/>
</dbReference>
<reference evidence="5" key="2">
    <citation type="submission" date="2021-04" db="EMBL/GenBank/DDBJ databases">
        <authorList>
            <person name="Gilroy R."/>
        </authorList>
    </citation>
    <scope>NUCLEOTIDE SEQUENCE</scope>
    <source>
        <strain evidence="5">ChiBcec1-1093</strain>
    </source>
</reference>
<reference evidence="5" key="1">
    <citation type="journal article" date="2021" name="PeerJ">
        <title>Extensive microbial diversity within the chicken gut microbiome revealed by metagenomics and culture.</title>
        <authorList>
            <person name="Gilroy R."/>
            <person name="Ravi A."/>
            <person name="Getino M."/>
            <person name="Pursley I."/>
            <person name="Horton D.L."/>
            <person name="Alikhan N.F."/>
            <person name="Baker D."/>
            <person name="Gharbi K."/>
            <person name="Hall N."/>
            <person name="Watson M."/>
            <person name="Adriaenssens E.M."/>
            <person name="Foster-Nyarko E."/>
            <person name="Jarju S."/>
            <person name="Secka A."/>
            <person name="Antonio M."/>
            <person name="Oren A."/>
            <person name="Chaudhuri R.R."/>
            <person name="La Ragione R."/>
            <person name="Hildebrand F."/>
            <person name="Pallen M.J."/>
        </authorList>
    </citation>
    <scope>NUCLEOTIDE SEQUENCE</scope>
    <source>
        <strain evidence="5">ChiBcec1-1093</strain>
    </source>
</reference>
<feature type="region of interest" description="Disordered" evidence="3">
    <location>
        <begin position="13"/>
        <end position="62"/>
    </location>
</feature>
<dbReference type="CDD" id="cd02696">
    <property type="entry name" value="MurNAc-LAA"/>
    <property type="match status" value="1"/>
</dbReference>
<dbReference type="InterPro" id="IPR003646">
    <property type="entry name" value="SH3-like_bac-type"/>
</dbReference>
<dbReference type="InterPro" id="IPR050695">
    <property type="entry name" value="N-acetylmuramoyl_amidase_3"/>
</dbReference>
<dbReference type="Gene3D" id="3.40.630.40">
    <property type="entry name" value="Zn-dependent exopeptidases"/>
    <property type="match status" value="1"/>
</dbReference>
<dbReference type="Pfam" id="PF08239">
    <property type="entry name" value="SH3_3"/>
    <property type="match status" value="1"/>
</dbReference>
<evidence type="ECO:0000256" key="2">
    <source>
        <dbReference type="ARBA" id="ARBA00023316"/>
    </source>
</evidence>
<evidence type="ECO:0000256" key="1">
    <source>
        <dbReference type="ARBA" id="ARBA00022801"/>
    </source>
</evidence>
<gene>
    <name evidence="5" type="ORF">IAA17_09665</name>
</gene>
<accession>A0A9D2GI11</accession>
<feature type="domain" description="SH3b" evidence="4">
    <location>
        <begin position="71"/>
        <end position="137"/>
    </location>
</feature>
<dbReference type="EMBL" id="DXBC01000155">
    <property type="protein sequence ID" value="HIZ80039.1"/>
    <property type="molecule type" value="Genomic_DNA"/>
</dbReference>
<dbReference type="Gene3D" id="2.30.30.40">
    <property type="entry name" value="SH3 Domains"/>
    <property type="match status" value="1"/>
</dbReference>
<evidence type="ECO:0000313" key="5">
    <source>
        <dbReference type="EMBL" id="HIZ80039.1"/>
    </source>
</evidence>
<dbReference type="SMART" id="SM00646">
    <property type="entry name" value="Ami_3"/>
    <property type="match status" value="1"/>
</dbReference>
<dbReference type="Pfam" id="PF01520">
    <property type="entry name" value="Amidase_3"/>
    <property type="match status" value="1"/>
</dbReference>
<feature type="region of interest" description="Disordered" evidence="3">
    <location>
        <begin position="150"/>
        <end position="169"/>
    </location>
</feature>
<dbReference type="PANTHER" id="PTHR30404:SF0">
    <property type="entry name" value="N-ACETYLMURAMOYL-L-ALANINE AMIDASE AMIC"/>
    <property type="match status" value="1"/>
</dbReference>
<dbReference type="GO" id="GO:0030288">
    <property type="term" value="C:outer membrane-bounded periplasmic space"/>
    <property type="evidence" value="ECO:0007669"/>
    <property type="project" value="TreeGrafter"/>
</dbReference>
<dbReference type="AlphaFoldDB" id="A0A9D2GI11"/>
<name>A0A9D2GI11_9FIRM</name>
<protein>
    <submittedName>
        <fullName evidence="5">N-acetylmuramoyl-L-alanine amidase</fullName>
    </submittedName>
</protein>
<dbReference type="PANTHER" id="PTHR30404">
    <property type="entry name" value="N-ACETYLMURAMOYL-L-ALANINE AMIDASE"/>
    <property type="match status" value="1"/>
</dbReference>
<keyword evidence="2" id="KW-0961">Cell wall biogenesis/degradation</keyword>
<dbReference type="SUPFAM" id="SSF53187">
    <property type="entry name" value="Zn-dependent exopeptidases"/>
    <property type="match status" value="1"/>
</dbReference>
<dbReference type="SMART" id="SM00287">
    <property type="entry name" value="SH3b"/>
    <property type="match status" value="1"/>
</dbReference>
<dbReference type="Proteomes" id="UP000824101">
    <property type="component" value="Unassembled WGS sequence"/>
</dbReference>
<keyword evidence="1" id="KW-0378">Hydrolase</keyword>
<evidence type="ECO:0000313" key="6">
    <source>
        <dbReference type="Proteomes" id="UP000824101"/>
    </source>
</evidence>
<dbReference type="GO" id="GO:0071555">
    <property type="term" value="P:cell wall organization"/>
    <property type="evidence" value="ECO:0007669"/>
    <property type="project" value="UniProtKB-KW"/>
</dbReference>
<evidence type="ECO:0000259" key="4">
    <source>
        <dbReference type="PROSITE" id="PS51781"/>
    </source>
</evidence>
<dbReference type="GO" id="GO:0009253">
    <property type="term" value="P:peptidoglycan catabolic process"/>
    <property type="evidence" value="ECO:0007669"/>
    <property type="project" value="InterPro"/>
</dbReference>
<sequence length="350" mass="37488">MAGLIWVSILAAGCGGGSEETSPPAESESRTVESVGTAAGPAQDIPAQEPSDTETAAEQESAVAEELLEEPAVRYVTARQVRFRNAPSTEAEVLGVFSPGDEVLMKARTENGGITWARVAMNGQEGYVSAEYLSPEKPEVRALVAIDAGHQAKGNSEKEPVGPGASEMKAKVASGTQGVATGVKEYELTLEVSKKLESELRNRGYEVYMIRESHDVNISNGERAQMAAAAGADIFIRIHADGSDSPSASGVMTISPTKENPYVSGLYSSSRALSQYVVDAMAESAGARNRGVWETDTMSGINWCTVPVTIVEMGFMTNPEEDRLMQTEEYQEKLVQGMADGIDEYFEQQR</sequence>
<comment type="caution">
    <text evidence="5">The sequence shown here is derived from an EMBL/GenBank/DDBJ whole genome shotgun (WGS) entry which is preliminary data.</text>
</comment>